<evidence type="ECO:0000313" key="2">
    <source>
        <dbReference type="EMBL" id="EHI59356.1"/>
    </source>
</evidence>
<organism evidence="2 3">
    <name type="scientific">Hungatella hathewayi WAL-18680</name>
    <dbReference type="NCBI Taxonomy" id="742737"/>
    <lineage>
        <taxon>Bacteria</taxon>
        <taxon>Bacillati</taxon>
        <taxon>Bacillota</taxon>
        <taxon>Clostridia</taxon>
        <taxon>Lachnospirales</taxon>
        <taxon>Lachnospiraceae</taxon>
        <taxon>Hungatella</taxon>
    </lineage>
</organism>
<dbReference type="CDD" id="cd04301">
    <property type="entry name" value="NAT_SF"/>
    <property type="match status" value="1"/>
</dbReference>
<dbReference type="PROSITE" id="PS51186">
    <property type="entry name" value="GNAT"/>
    <property type="match status" value="1"/>
</dbReference>
<comment type="caution">
    <text evidence="2">The sequence shown here is derived from an EMBL/GenBank/DDBJ whole genome shotgun (WGS) entry which is preliminary data.</text>
</comment>
<feature type="domain" description="N-acetyltransferase" evidence="1">
    <location>
        <begin position="3"/>
        <end position="188"/>
    </location>
</feature>
<dbReference type="AlphaFoldDB" id="G5IGN5"/>
<dbReference type="InterPro" id="IPR000182">
    <property type="entry name" value="GNAT_dom"/>
</dbReference>
<keyword evidence="3" id="KW-1185">Reference proteome</keyword>
<dbReference type="SUPFAM" id="SSF55729">
    <property type="entry name" value="Acyl-CoA N-acyltransferases (Nat)"/>
    <property type="match status" value="1"/>
</dbReference>
<accession>G5IGN5</accession>
<dbReference type="Gene3D" id="3.40.630.30">
    <property type="match status" value="1"/>
</dbReference>
<protein>
    <recommendedName>
        <fullName evidence="1">N-acetyltransferase domain-containing protein</fullName>
    </recommendedName>
</protein>
<dbReference type="EMBL" id="ADLN01000060">
    <property type="protein sequence ID" value="EHI59356.1"/>
    <property type="molecule type" value="Genomic_DNA"/>
</dbReference>
<dbReference type="HOGENOM" id="CLU_081840_1_1_9"/>
<dbReference type="InterPro" id="IPR016181">
    <property type="entry name" value="Acyl_CoA_acyltransferase"/>
</dbReference>
<gene>
    <name evidence="2" type="ORF">HMPREF9473_02663</name>
</gene>
<dbReference type="Proteomes" id="UP000005384">
    <property type="component" value="Unassembled WGS sequence"/>
</dbReference>
<evidence type="ECO:0000259" key="1">
    <source>
        <dbReference type="PROSITE" id="PS51186"/>
    </source>
</evidence>
<name>G5IGN5_9FIRM</name>
<dbReference type="Pfam" id="PF00583">
    <property type="entry name" value="Acetyltransf_1"/>
    <property type="match status" value="1"/>
</dbReference>
<dbReference type="PATRIC" id="fig|742737.3.peg.2673"/>
<dbReference type="GO" id="GO:0016747">
    <property type="term" value="F:acyltransferase activity, transferring groups other than amino-acyl groups"/>
    <property type="evidence" value="ECO:0007669"/>
    <property type="project" value="InterPro"/>
</dbReference>
<proteinExistence type="predicted"/>
<reference evidence="2 3" key="1">
    <citation type="submission" date="2011-08" db="EMBL/GenBank/DDBJ databases">
        <title>The Genome Sequence of Clostridium hathewayi WAL-18680.</title>
        <authorList>
            <consortium name="The Broad Institute Genome Sequencing Platform"/>
            <person name="Earl A."/>
            <person name="Ward D."/>
            <person name="Feldgarden M."/>
            <person name="Gevers D."/>
            <person name="Finegold S.M."/>
            <person name="Summanen P.H."/>
            <person name="Molitoris D.R."/>
            <person name="Song M."/>
            <person name="Daigneault M."/>
            <person name="Allen-Vercoe E."/>
            <person name="Young S.K."/>
            <person name="Zeng Q."/>
            <person name="Gargeya S."/>
            <person name="Fitzgerald M."/>
            <person name="Haas B."/>
            <person name="Abouelleil A."/>
            <person name="Alvarado L."/>
            <person name="Arachchi H.M."/>
            <person name="Berlin A."/>
            <person name="Brown A."/>
            <person name="Chapman S.B."/>
            <person name="Chen Z."/>
            <person name="Dunbar C."/>
            <person name="Freedman E."/>
            <person name="Gearin G."/>
            <person name="Gellesch M."/>
            <person name="Goldberg J."/>
            <person name="Griggs A."/>
            <person name="Gujja S."/>
            <person name="Heiman D."/>
            <person name="Howarth C."/>
            <person name="Larson L."/>
            <person name="Lui A."/>
            <person name="MacDonald P.J.P."/>
            <person name="Montmayeur A."/>
            <person name="Murphy C."/>
            <person name="Neiman D."/>
            <person name="Pearson M."/>
            <person name="Priest M."/>
            <person name="Roberts A."/>
            <person name="Saif S."/>
            <person name="Shea T."/>
            <person name="Shenoy N."/>
            <person name="Sisk P."/>
            <person name="Stolte C."/>
            <person name="Sykes S."/>
            <person name="Wortman J."/>
            <person name="Nusbaum C."/>
            <person name="Birren B."/>
        </authorList>
    </citation>
    <scope>NUCLEOTIDE SEQUENCE [LARGE SCALE GENOMIC DNA]</scope>
    <source>
        <strain evidence="2 3">WAL-18680</strain>
    </source>
</reference>
<sequence length="220" mass="24874">MELKLRQEKPTDYQETEFVTREAFWNQFAPGCCEHYLLHVMRENPAFVPELDVVAECGGRIVGNVAYARGVIKGDNGTEYEVLTLGPLAVLPEYQQMGIGSQLMEYTRNLARDMGFRAIVLCGDPDYYSGKGFVPAETFGIRTAENMYAAFLQVCELSEHALAEAKGRYYEADVYAIDEAAAMEFDRQFPKKETLTGTPGQKRFLEVIEMQRSADDFKTQ</sequence>
<evidence type="ECO:0000313" key="3">
    <source>
        <dbReference type="Proteomes" id="UP000005384"/>
    </source>
</evidence>
<dbReference type="OrthoDB" id="9797178at2"/>
<dbReference type="RefSeq" id="WP_006780642.1">
    <property type="nucleotide sequence ID" value="NZ_CP040506.1"/>
</dbReference>